<dbReference type="AlphaFoldDB" id="A0A0R1GZL0"/>
<sequence>MSEQPASFQNWLTTFQSFHLPHWQDFPDFEIYMDQLVNLVNQYLEPLMLDPVTPTMINNYVKKQVMFKPNKKRYRREHLAAVVTLTLLKTAFPLELIKEGFNTELTNLSAEAAYEHFVTTFTDKVQALSVTQPQPLPSADFTPALVLQETAATTIIYQLTSKALMELTSANKGVSAHDKSTK</sequence>
<dbReference type="STRING" id="1423726.FC07_GL002979"/>
<organism evidence="1 2">
    <name type="scientific">Loigolactobacillus bifermentans DSM 20003</name>
    <dbReference type="NCBI Taxonomy" id="1423726"/>
    <lineage>
        <taxon>Bacteria</taxon>
        <taxon>Bacillati</taxon>
        <taxon>Bacillota</taxon>
        <taxon>Bacilli</taxon>
        <taxon>Lactobacillales</taxon>
        <taxon>Lactobacillaceae</taxon>
        <taxon>Loigolactobacillus</taxon>
    </lineage>
</organism>
<dbReference type="Pfam" id="PF08876">
    <property type="entry name" value="DUF1836"/>
    <property type="match status" value="1"/>
</dbReference>
<dbReference type="PATRIC" id="fig|1423726.3.peg.3092"/>
<dbReference type="PANTHER" id="PTHR40056">
    <property type="entry name" value="HYPOTHETICAL CYTOSOLIC PROTEIN"/>
    <property type="match status" value="1"/>
</dbReference>
<evidence type="ECO:0000313" key="2">
    <source>
        <dbReference type="Proteomes" id="UP000051461"/>
    </source>
</evidence>
<comment type="caution">
    <text evidence="1">The sequence shown here is derived from an EMBL/GenBank/DDBJ whole genome shotgun (WGS) entry which is preliminary data.</text>
</comment>
<gene>
    <name evidence="1" type="ORF">FC07_GL002979</name>
</gene>
<keyword evidence="2" id="KW-1185">Reference proteome</keyword>
<dbReference type="PANTHER" id="PTHR40056:SF1">
    <property type="entry name" value="DUF1836 DOMAIN-CONTAINING PROTEIN"/>
    <property type="match status" value="1"/>
</dbReference>
<proteinExistence type="predicted"/>
<dbReference type="Proteomes" id="UP000051461">
    <property type="component" value="Unassembled WGS sequence"/>
</dbReference>
<evidence type="ECO:0008006" key="3">
    <source>
        <dbReference type="Google" id="ProtNLM"/>
    </source>
</evidence>
<dbReference type="OrthoDB" id="3191472at2"/>
<reference evidence="1 2" key="1">
    <citation type="journal article" date="2015" name="Genome Announc.">
        <title>Expanding the biotechnology potential of lactobacilli through comparative genomics of 213 strains and associated genera.</title>
        <authorList>
            <person name="Sun Z."/>
            <person name="Harris H.M."/>
            <person name="McCann A."/>
            <person name="Guo C."/>
            <person name="Argimon S."/>
            <person name="Zhang W."/>
            <person name="Yang X."/>
            <person name="Jeffery I.B."/>
            <person name="Cooney J.C."/>
            <person name="Kagawa T.F."/>
            <person name="Liu W."/>
            <person name="Song Y."/>
            <person name="Salvetti E."/>
            <person name="Wrobel A."/>
            <person name="Rasinkangas P."/>
            <person name="Parkhill J."/>
            <person name="Rea M.C."/>
            <person name="O'Sullivan O."/>
            <person name="Ritari J."/>
            <person name="Douillard F.P."/>
            <person name="Paul Ross R."/>
            <person name="Yang R."/>
            <person name="Briner A.E."/>
            <person name="Felis G.E."/>
            <person name="de Vos W.M."/>
            <person name="Barrangou R."/>
            <person name="Klaenhammer T.R."/>
            <person name="Caufield P.W."/>
            <person name="Cui Y."/>
            <person name="Zhang H."/>
            <person name="O'Toole P.W."/>
        </authorList>
    </citation>
    <scope>NUCLEOTIDE SEQUENCE [LARGE SCALE GENOMIC DNA]</scope>
    <source>
        <strain evidence="1 2">DSM 20003</strain>
    </source>
</reference>
<protein>
    <recommendedName>
        <fullName evidence="3">DUF1836 domain-containing protein</fullName>
    </recommendedName>
</protein>
<dbReference type="InterPro" id="IPR014975">
    <property type="entry name" value="DUF1836"/>
</dbReference>
<name>A0A0R1GZL0_9LACO</name>
<evidence type="ECO:0000313" key="1">
    <source>
        <dbReference type="EMBL" id="KRK36562.1"/>
    </source>
</evidence>
<dbReference type="RefSeq" id="WP_057904620.1">
    <property type="nucleotide sequence ID" value="NZ_AZDA01000060.1"/>
</dbReference>
<accession>A0A0R1GZL0</accession>
<dbReference type="EMBL" id="AZDA01000060">
    <property type="protein sequence ID" value="KRK36562.1"/>
    <property type="molecule type" value="Genomic_DNA"/>
</dbReference>